<dbReference type="PROSITE" id="PS50853">
    <property type="entry name" value="FN3"/>
    <property type="match status" value="1"/>
</dbReference>
<feature type="compositionally biased region" description="Acidic residues" evidence="2">
    <location>
        <begin position="897"/>
        <end position="908"/>
    </location>
</feature>
<feature type="compositionally biased region" description="Basic and acidic residues" evidence="2">
    <location>
        <begin position="947"/>
        <end position="979"/>
    </location>
</feature>
<feature type="region of interest" description="Disordered" evidence="2">
    <location>
        <begin position="1065"/>
        <end position="1179"/>
    </location>
</feature>
<evidence type="ECO:0000256" key="3">
    <source>
        <dbReference type="SAM" id="Phobius"/>
    </source>
</evidence>
<feature type="transmembrane region" description="Helical" evidence="3">
    <location>
        <begin position="37"/>
        <end position="55"/>
    </location>
</feature>
<dbReference type="InterPro" id="IPR003961">
    <property type="entry name" value="FN3_dom"/>
</dbReference>
<dbReference type="Proteomes" id="UP000028545">
    <property type="component" value="Unassembled WGS sequence"/>
</dbReference>
<dbReference type="SMART" id="SM00060">
    <property type="entry name" value="FN3"/>
    <property type="match status" value="1"/>
</dbReference>
<evidence type="ECO:0000256" key="2">
    <source>
        <dbReference type="SAM" id="MobiDB-lite"/>
    </source>
</evidence>
<dbReference type="HOGENOM" id="CLU_005801_0_0_1"/>
<feature type="compositionally biased region" description="Low complexity" evidence="2">
    <location>
        <begin position="824"/>
        <end position="838"/>
    </location>
</feature>
<feature type="coiled-coil region" evidence="1">
    <location>
        <begin position="301"/>
        <end position="503"/>
    </location>
</feature>
<feature type="region of interest" description="Disordered" evidence="2">
    <location>
        <begin position="205"/>
        <end position="298"/>
    </location>
</feature>
<feature type="transmembrane region" description="Helical" evidence="3">
    <location>
        <begin position="6"/>
        <end position="25"/>
    </location>
</feature>
<feature type="compositionally biased region" description="Basic residues" evidence="2">
    <location>
        <begin position="873"/>
        <end position="882"/>
    </location>
</feature>
<evidence type="ECO:0000313" key="5">
    <source>
        <dbReference type="EMBL" id="KEZ42331.1"/>
    </source>
</evidence>
<feature type="compositionally biased region" description="Basic and acidic residues" evidence="2">
    <location>
        <begin position="1129"/>
        <end position="1139"/>
    </location>
</feature>
<comment type="caution">
    <text evidence="5">The sequence shown here is derived from an EMBL/GenBank/DDBJ whole genome shotgun (WGS) entry which is preliminary data.</text>
</comment>
<keyword evidence="3" id="KW-0472">Membrane</keyword>
<feature type="compositionally biased region" description="Low complexity" evidence="2">
    <location>
        <begin position="794"/>
        <end position="804"/>
    </location>
</feature>
<dbReference type="CDD" id="cd00063">
    <property type="entry name" value="FN3"/>
    <property type="match status" value="1"/>
</dbReference>
<feature type="compositionally biased region" description="Polar residues" evidence="2">
    <location>
        <begin position="1027"/>
        <end position="1047"/>
    </location>
</feature>
<feature type="compositionally biased region" description="Basic and acidic residues" evidence="2">
    <location>
        <begin position="1153"/>
        <end position="1164"/>
    </location>
</feature>
<feature type="transmembrane region" description="Helical" evidence="3">
    <location>
        <begin position="75"/>
        <end position="93"/>
    </location>
</feature>
<feature type="compositionally biased region" description="Polar residues" evidence="2">
    <location>
        <begin position="857"/>
        <end position="869"/>
    </location>
</feature>
<protein>
    <recommendedName>
        <fullName evidence="4">Fibronectin type-III domain-containing protein</fullName>
    </recommendedName>
</protein>
<dbReference type="RefSeq" id="XP_016642130.1">
    <property type="nucleotide sequence ID" value="XM_016787815.1"/>
</dbReference>
<dbReference type="KEGG" id="sapo:SAPIO_CDS5496"/>
<feature type="compositionally biased region" description="Polar residues" evidence="2">
    <location>
        <begin position="1165"/>
        <end position="1179"/>
    </location>
</feature>
<dbReference type="InterPro" id="IPR036116">
    <property type="entry name" value="FN3_sf"/>
</dbReference>
<gene>
    <name evidence="5" type="ORF">SAPIO_CDS5496</name>
</gene>
<evidence type="ECO:0000256" key="1">
    <source>
        <dbReference type="SAM" id="Coils"/>
    </source>
</evidence>
<dbReference type="Gene3D" id="2.60.40.10">
    <property type="entry name" value="Immunoglobulins"/>
    <property type="match status" value="1"/>
</dbReference>
<feature type="compositionally biased region" description="Polar residues" evidence="2">
    <location>
        <begin position="883"/>
        <end position="895"/>
    </location>
</feature>
<feature type="compositionally biased region" description="Polar residues" evidence="2">
    <location>
        <begin position="924"/>
        <end position="934"/>
    </location>
</feature>
<feature type="compositionally biased region" description="Polar residues" evidence="2">
    <location>
        <begin position="1084"/>
        <end position="1097"/>
    </location>
</feature>
<dbReference type="VEuPathDB" id="FungiDB:SAPIO_CDS5496"/>
<feature type="region of interest" description="Disordered" evidence="2">
    <location>
        <begin position="639"/>
        <end position="762"/>
    </location>
</feature>
<reference evidence="5 6" key="1">
    <citation type="journal article" date="2014" name="Genome Announc.">
        <title>Draft genome sequence of the pathogenic fungus Scedosporium apiospermum.</title>
        <authorList>
            <person name="Vandeputte P."/>
            <person name="Ghamrawi S."/>
            <person name="Rechenmann M."/>
            <person name="Iltis A."/>
            <person name="Giraud S."/>
            <person name="Fleury M."/>
            <person name="Thornton C."/>
            <person name="Delhaes L."/>
            <person name="Meyer W."/>
            <person name="Papon N."/>
            <person name="Bouchara J.P."/>
        </authorList>
    </citation>
    <scope>NUCLEOTIDE SEQUENCE [LARGE SCALE GENOMIC DNA]</scope>
    <source>
        <strain evidence="5 6">IHEM 14462</strain>
    </source>
</reference>
<accession>A0A084G4R9</accession>
<feature type="compositionally biased region" description="Basic residues" evidence="2">
    <location>
        <begin position="264"/>
        <end position="276"/>
    </location>
</feature>
<keyword evidence="3" id="KW-1133">Transmembrane helix</keyword>
<dbReference type="EMBL" id="JOWA01000099">
    <property type="protein sequence ID" value="KEZ42331.1"/>
    <property type="molecule type" value="Genomic_DNA"/>
</dbReference>
<name>A0A084G4R9_PSEDA</name>
<feature type="compositionally biased region" description="Basic and acidic residues" evidence="2">
    <location>
        <begin position="1002"/>
        <end position="1011"/>
    </location>
</feature>
<keyword evidence="6" id="KW-1185">Reference proteome</keyword>
<dbReference type="InterPro" id="IPR013783">
    <property type="entry name" value="Ig-like_fold"/>
</dbReference>
<keyword evidence="1" id="KW-0175">Coiled coil</keyword>
<dbReference type="SUPFAM" id="SSF49265">
    <property type="entry name" value="Fibronectin type III"/>
    <property type="match status" value="1"/>
</dbReference>
<evidence type="ECO:0000259" key="4">
    <source>
        <dbReference type="PROSITE" id="PS50853"/>
    </source>
</evidence>
<dbReference type="AlphaFoldDB" id="A0A084G4R9"/>
<keyword evidence="3" id="KW-0812">Transmembrane</keyword>
<evidence type="ECO:0000313" key="6">
    <source>
        <dbReference type="Proteomes" id="UP000028545"/>
    </source>
</evidence>
<feature type="domain" description="Fibronectin type-III" evidence="4">
    <location>
        <begin position="114"/>
        <end position="204"/>
    </location>
</feature>
<feature type="compositionally biased region" description="Low complexity" evidence="2">
    <location>
        <begin position="670"/>
        <end position="688"/>
    </location>
</feature>
<sequence>MTWTWTAPVGVKLVLIIAVIACRFFRPPHPPTLLENIIHTAVFLAAFWAFWGSIIEHLVLSSLNVTRIVLRMDLVPQYGNMFLVIAASCWLLYRSFQTMRIPVQDLIEILKVDVPEAPDVSLAGIRSDAATLEWSRPPSSRPVQKYVIQVNGVNVGNSGPQDTAITVTGLKPAHFYNIRVIAVGSNNFQSGSSVIRLRTYGKDAKPQLLNGRLPPSFVDQQQSRRREDDQDGDSEPPKSPLPSIEAAPTLDPSTSRDSAPTAVSHRRNTVSSRRHSPSVASLDQPALKDKAPATPETQESLAELNEKFQRIRKEISDTVAQYEREEAEFKVQEDQLRKDLERKRQALKEKESNTEQLRKRVNITGEQMRAAEKERAKKEQLLKDKKAKLASARGHIAKLEAETESMRAKRECFASKKAELDEFRETKVAALDKDNGVLQEECSKLEAELKEKGKMLKELKLERQKLPGGDADERWRETDIQLKKEWEARRKMLEQRILSEMQRRHDLTAQVRMVHNLIEQYRAHQSAMTNPYLQGNPPGIDFVDQSQQNHLKRLSRQSISLAGLPPHSQIPLQESSYITAPGYGSRASFAPGPYVDASTAADSFGHDQAFSSAEISSLTAGAPLSPTATSLIPAGILGDDDLLPSPESRHLQSPFGRPMSANLLDADPQSPASSNRSLSLISSPRSSSQHLPFPAFPGEPGDRRSREIGGITSSPTAPAVQPSRFTSLFSPFQRARAAPKATEELGPPLGTLKPGQSQSFPRQLDDWDAANKRKSSLAGGLFSRNSVHVDSGDSHSTNNSSSFSSRRLIPFSWAQGVSGPPGVSRDPSSPRPASIASSELARASTDGGSIWGAPGDSNLSKSRLWTSSDARWHSHNPSRRQSVHGQVNAPETTLASPEDEILDDEDLLNPEVSPSQVGVIGSRPPTSASISQRLNPKAPTFMAGLFRKPDRDGKERVEARAKSKDKSKDKEKNKEKEKASASGAYHSGDQGSHLAGDDDSPSDSRKSRDTFSVHTQTSVSESRESLNLDNTWSNTPSEPSMGLSSSLKEQDNVVKKLFRKGSSSRFNLSSRLGKDSGLFKKGPGSSTNSDKNFSADRSSIGDLDDLGDEALLGRSLDSVTSSPSLGPAKSRDRDNKESRMNGWRFSMKKKGKDAKESLELDRKTSLSLDSEAATTDENR</sequence>
<feature type="region of interest" description="Disordered" evidence="2">
    <location>
        <begin position="783"/>
        <end position="804"/>
    </location>
</feature>
<dbReference type="OrthoDB" id="5572782at2759"/>
<organism evidence="5 6">
    <name type="scientific">Pseudallescheria apiosperma</name>
    <name type="common">Scedosporium apiospermum</name>
    <dbReference type="NCBI Taxonomy" id="563466"/>
    <lineage>
        <taxon>Eukaryota</taxon>
        <taxon>Fungi</taxon>
        <taxon>Dikarya</taxon>
        <taxon>Ascomycota</taxon>
        <taxon>Pezizomycotina</taxon>
        <taxon>Sordariomycetes</taxon>
        <taxon>Hypocreomycetidae</taxon>
        <taxon>Microascales</taxon>
        <taxon>Microascaceae</taxon>
        <taxon>Scedosporium</taxon>
    </lineage>
</organism>
<dbReference type="OMA" id="LQHENEN"/>
<dbReference type="Pfam" id="PF00041">
    <property type="entry name" value="fn3"/>
    <property type="match status" value="1"/>
</dbReference>
<feature type="region of interest" description="Disordered" evidence="2">
    <location>
        <begin position="816"/>
        <end position="1050"/>
    </location>
</feature>
<dbReference type="GeneID" id="27724568"/>
<proteinExistence type="predicted"/>